<sequence>MKLTIERKTPDSQGRQILLLTRYDGTFINEKGKREKKRKRQSLNLYIYHTPKDKSQRDHNRKTLDLAEKIRAKALVELAKNKHHFESEEKLKQSFVKFMQSIIDEKEKTGSISNHSIWASALIHLKRYTKTNDLSFEDMTVNLLKGFKHYLSNEAVTKSKKLLSKNTASSYFNKIRASINQAHRFGIIKQNPVHQVPGIKPEQNKRNYLIDSEITAISRTECRYDVLKRAFLFSCLTGIRWSDIQKLTWQDIHISDDGYRAIFSHKKTAYQQYLDLPQDALKLMGEPQKPEERVFKKLKYSAYMNVAISRWMMEAGITKNITFHCARHTFAVRMLTHGHDIYTVSKLLGHSELKTTQIYSDIIELKRKQAMQSLPSIFQ</sequence>
<dbReference type="Pfam" id="PF13102">
    <property type="entry name" value="Phage_int_SAM_5"/>
    <property type="match status" value="1"/>
</dbReference>
<proteinExistence type="inferred from homology"/>
<feature type="domain" description="Tyr recombinase" evidence="5">
    <location>
        <begin position="203"/>
        <end position="372"/>
    </location>
</feature>
<dbReference type="SUPFAM" id="SSF56349">
    <property type="entry name" value="DNA breaking-rejoining enzymes"/>
    <property type="match status" value="1"/>
</dbReference>
<dbReference type="EMBL" id="QYYH01000057">
    <property type="protein sequence ID" value="RJY14970.1"/>
    <property type="molecule type" value="Genomic_DNA"/>
</dbReference>
<dbReference type="Gene3D" id="1.10.150.130">
    <property type="match status" value="1"/>
</dbReference>
<keyword evidence="2" id="KW-0229">DNA integration</keyword>
<comment type="similarity">
    <text evidence="1">Belongs to the 'phage' integrase family.</text>
</comment>
<evidence type="ECO:0000313" key="6">
    <source>
        <dbReference type="EMBL" id="RJY14970.1"/>
    </source>
</evidence>
<gene>
    <name evidence="6" type="ORF">D5R81_10420</name>
</gene>
<dbReference type="Proteomes" id="UP000273022">
    <property type="component" value="Unassembled WGS sequence"/>
</dbReference>
<dbReference type="InterPro" id="IPR025269">
    <property type="entry name" value="SAM-like_dom"/>
</dbReference>
<evidence type="ECO:0000256" key="2">
    <source>
        <dbReference type="ARBA" id="ARBA00022908"/>
    </source>
</evidence>
<dbReference type="PROSITE" id="PS51898">
    <property type="entry name" value="TYR_RECOMBINASE"/>
    <property type="match status" value="1"/>
</dbReference>
<evidence type="ECO:0000259" key="5">
    <source>
        <dbReference type="PROSITE" id="PS51898"/>
    </source>
</evidence>
<dbReference type="InterPro" id="IPR013762">
    <property type="entry name" value="Integrase-like_cat_sf"/>
</dbReference>
<dbReference type="PANTHER" id="PTHR30349:SF64">
    <property type="entry name" value="PROPHAGE INTEGRASE INTD-RELATED"/>
    <property type="match status" value="1"/>
</dbReference>
<reference evidence="6 7" key="1">
    <citation type="submission" date="2018-09" db="EMBL/GenBank/DDBJ databases">
        <title>Phylogeny of the Shewanellaceae, and recommendation for two new genera, Pseudoshewanella and Parashewanella.</title>
        <authorList>
            <person name="Wang G."/>
        </authorList>
    </citation>
    <scope>NUCLEOTIDE SEQUENCE [LARGE SCALE GENOMIC DNA]</scope>
    <source>
        <strain evidence="6 7">KCTC 22492</strain>
    </source>
</reference>
<evidence type="ECO:0000256" key="4">
    <source>
        <dbReference type="ARBA" id="ARBA00023172"/>
    </source>
</evidence>
<dbReference type="Pfam" id="PF00589">
    <property type="entry name" value="Phage_integrase"/>
    <property type="match status" value="1"/>
</dbReference>
<evidence type="ECO:0000313" key="7">
    <source>
        <dbReference type="Proteomes" id="UP000273022"/>
    </source>
</evidence>
<comment type="caution">
    <text evidence="6">The sequence shown here is derived from an EMBL/GenBank/DDBJ whole genome shotgun (WGS) entry which is preliminary data.</text>
</comment>
<organism evidence="6 7">
    <name type="scientific">Parashewanella spongiae</name>
    <dbReference type="NCBI Taxonomy" id="342950"/>
    <lineage>
        <taxon>Bacteria</taxon>
        <taxon>Pseudomonadati</taxon>
        <taxon>Pseudomonadota</taxon>
        <taxon>Gammaproteobacteria</taxon>
        <taxon>Alteromonadales</taxon>
        <taxon>Shewanellaceae</taxon>
        <taxon>Parashewanella</taxon>
    </lineage>
</organism>
<dbReference type="InterPro" id="IPR002104">
    <property type="entry name" value="Integrase_catalytic"/>
</dbReference>
<keyword evidence="4" id="KW-0233">DNA recombination</keyword>
<keyword evidence="3" id="KW-0238">DNA-binding</keyword>
<dbReference type="InterPro" id="IPR011010">
    <property type="entry name" value="DNA_brk_join_enz"/>
</dbReference>
<dbReference type="Gene3D" id="1.10.443.10">
    <property type="entry name" value="Intergrase catalytic core"/>
    <property type="match status" value="1"/>
</dbReference>
<accession>A0A3A6TT62</accession>
<dbReference type="GO" id="GO:0015074">
    <property type="term" value="P:DNA integration"/>
    <property type="evidence" value="ECO:0007669"/>
    <property type="project" value="UniProtKB-KW"/>
</dbReference>
<dbReference type="GO" id="GO:0003677">
    <property type="term" value="F:DNA binding"/>
    <property type="evidence" value="ECO:0007669"/>
    <property type="project" value="UniProtKB-KW"/>
</dbReference>
<protein>
    <submittedName>
        <fullName evidence="6">Site-specific integrase</fullName>
    </submittedName>
</protein>
<dbReference type="PANTHER" id="PTHR30349">
    <property type="entry name" value="PHAGE INTEGRASE-RELATED"/>
    <property type="match status" value="1"/>
</dbReference>
<dbReference type="OrthoDB" id="9801717at2"/>
<dbReference type="InterPro" id="IPR050090">
    <property type="entry name" value="Tyrosine_recombinase_XerCD"/>
</dbReference>
<evidence type="ECO:0000256" key="1">
    <source>
        <dbReference type="ARBA" id="ARBA00008857"/>
    </source>
</evidence>
<dbReference type="CDD" id="cd01185">
    <property type="entry name" value="INTN1_C_like"/>
    <property type="match status" value="1"/>
</dbReference>
<name>A0A3A6TT62_9GAMM</name>
<evidence type="ECO:0000256" key="3">
    <source>
        <dbReference type="ARBA" id="ARBA00023125"/>
    </source>
</evidence>
<dbReference type="GO" id="GO:0006310">
    <property type="term" value="P:DNA recombination"/>
    <property type="evidence" value="ECO:0007669"/>
    <property type="project" value="UniProtKB-KW"/>
</dbReference>
<keyword evidence="7" id="KW-1185">Reference proteome</keyword>
<dbReference type="InterPro" id="IPR010998">
    <property type="entry name" value="Integrase_recombinase_N"/>
</dbReference>
<dbReference type="AlphaFoldDB" id="A0A3A6TT62"/>
<dbReference type="RefSeq" id="WP_121853581.1">
    <property type="nucleotide sequence ID" value="NZ_CP037952.1"/>
</dbReference>